<accession>A0A9E5DEQ7</accession>
<evidence type="ECO:0000256" key="2">
    <source>
        <dbReference type="ARBA" id="ARBA00001946"/>
    </source>
</evidence>
<dbReference type="SUPFAM" id="SSF54913">
    <property type="entry name" value="GlnB-like"/>
    <property type="match status" value="1"/>
</dbReference>
<dbReference type="GO" id="GO:0005737">
    <property type="term" value="C:cytoplasm"/>
    <property type="evidence" value="ECO:0007669"/>
    <property type="project" value="UniProtKB-SubCell"/>
</dbReference>
<dbReference type="InterPro" id="IPR011322">
    <property type="entry name" value="N-reg_PII-like_a/b"/>
</dbReference>
<dbReference type="GO" id="GO:0005524">
    <property type="term" value="F:ATP binding"/>
    <property type="evidence" value="ECO:0007669"/>
    <property type="project" value="UniProtKB-KW"/>
</dbReference>
<evidence type="ECO:0000256" key="12">
    <source>
        <dbReference type="ARBA" id="ARBA00022723"/>
    </source>
</evidence>
<dbReference type="RefSeq" id="WP_261598119.1">
    <property type="nucleotide sequence ID" value="NZ_VHLL01000007.1"/>
</dbReference>
<evidence type="ECO:0000313" key="22">
    <source>
        <dbReference type="Proteomes" id="UP001065682"/>
    </source>
</evidence>
<reference evidence="21" key="1">
    <citation type="submission" date="2019-06" db="EMBL/GenBank/DDBJ databases">
        <title>Methanoculleus strain from Tamsui River, Taipei, Taiwan.</title>
        <authorList>
            <person name="You Y.-T."/>
            <person name="Chen S.-C."/>
            <person name="Lai S.-J."/>
            <person name="Lee Y.-C."/>
            <person name="Lai M.-C."/>
        </authorList>
    </citation>
    <scope>NUCLEOTIDE SEQUENCE</scope>
    <source>
        <strain evidence="21">Afa-1</strain>
    </source>
</reference>
<organism evidence="21 22">
    <name type="scientific">Methanoculleus formosensis</name>
    <dbReference type="NCBI Taxonomy" id="2590886"/>
    <lineage>
        <taxon>Archaea</taxon>
        <taxon>Methanobacteriati</taxon>
        <taxon>Methanobacteriota</taxon>
        <taxon>Stenosarchaea group</taxon>
        <taxon>Methanomicrobia</taxon>
        <taxon>Methanomicrobiales</taxon>
        <taxon>Methanomicrobiaceae</taxon>
        <taxon>Methanoculleus</taxon>
    </lineage>
</organism>
<evidence type="ECO:0000259" key="20">
    <source>
        <dbReference type="Pfam" id="PF08029"/>
    </source>
</evidence>
<name>A0A9E5DEQ7_9EURY</name>
<dbReference type="GO" id="GO:0000287">
    <property type="term" value="F:magnesium ion binding"/>
    <property type="evidence" value="ECO:0007669"/>
    <property type="project" value="UniProtKB-UniRule"/>
</dbReference>
<evidence type="ECO:0000256" key="1">
    <source>
        <dbReference type="ARBA" id="ARBA00000915"/>
    </source>
</evidence>
<dbReference type="GO" id="GO:0003879">
    <property type="term" value="F:ATP phosphoribosyltransferase activity"/>
    <property type="evidence" value="ECO:0007669"/>
    <property type="project" value="UniProtKB-UniRule"/>
</dbReference>
<dbReference type="PANTHER" id="PTHR21403:SF10">
    <property type="entry name" value="ATP PHOSPHORIBOSYLTRANSFERASE"/>
    <property type="match status" value="1"/>
</dbReference>
<keyword evidence="16 18" id="KW-0368">Histidine biosynthesis</keyword>
<dbReference type="Pfam" id="PF08029">
    <property type="entry name" value="HisG_C"/>
    <property type="match status" value="1"/>
</dbReference>
<keyword evidence="9 18" id="KW-0028">Amino-acid biosynthesis</keyword>
<dbReference type="InterPro" id="IPR020621">
    <property type="entry name" value="ATP-PRT_HisG_long"/>
</dbReference>
<comment type="similarity">
    <text evidence="5 18">Belongs to the ATP phosphoribosyltransferase family. Long subfamily.</text>
</comment>
<evidence type="ECO:0000256" key="13">
    <source>
        <dbReference type="ARBA" id="ARBA00022741"/>
    </source>
</evidence>
<evidence type="ECO:0000256" key="9">
    <source>
        <dbReference type="ARBA" id="ARBA00022605"/>
    </source>
</evidence>
<evidence type="ECO:0000256" key="10">
    <source>
        <dbReference type="ARBA" id="ARBA00022676"/>
    </source>
</evidence>
<evidence type="ECO:0000256" key="15">
    <source>
        <dbReference type="ARBA" id="ARBA00022842"/>
    </source>
</evidence>
<evidence type="ECO:0000256" key="5">
    <source>
        <dbReference type="ARBA" id="ARBA00007955"/>
    </source>
</evidence>
<dbReference type="PANTHER" id="PTHR21403">
    <property type="entry name" value="ATP PHOSPHORIBOSYLTRANSFERASE ATP-PRTASE"/>
    <property type="match status" value="1"/>
</dbReference>
<dbReference type="InterPro" id="IPR015867">
    <property type="entry name" value="N-reg_PII/ATP_PRibTrfase_C"/>
</dbReference>
<feature type="domain" description="ATP phosphoribosyltransferase catalytic" evidence="19">
    <location>
        <begin position="65"/>
        <end position="219"/>
    </location>
</feature>
<dbReference type="Proteomes" id="UP001065682">
    <property type="component" value="Unassembled WGS sequence"/>
</dbReference>
<evidence type="ECO:0000256" key="4">
    <source>
        <dbReference type="ARBA" id="ARBA00004667"/>
    </source>
</evidence>
<dbReference type="NCBIfam" id="TIGR00070">
    <property type="entry name" value="hisG"/>
    <property type="match status" value="1"/>
</dbReference>
<dbReference type="InterPro" id="IPR001348">
    <property type="entry name" value="ATP_PRibTrfase_HisG"/>
</dbReference>
<dbReference type="SUPFAM" id="SSF53850">
    <property type="entry name" value="Periplasmic binding protein-like II"/>
    <property type="match status" value="1"/>
</dbReference>
<evidence type="ECO:0000259" key="19">
    <source>
        <dbReference type="Pfam" id="PF01634"/>
    </source>
</evidence>
<dbReference type="InterPro" id="IPR013820">
    <property type="entry name" value="ATP_PRibTrfase_cat"/>
</dbReference>
<gene>
    <name evidence="18" type="primary">hisG</name>
    <name evidence="21" type="ORF">FKB36_10990</name>
</gene>
<evidence type="ECO:0000256" key="17">
    <source>
        <dbReference type="ARBA" id="ARBA00024861"/>
    </source>
</evidence>
<keyword evidence="8 18" id="KW-0963">Cytoplasm</keyword>
<comment type="pathway">
    <text evidence="4 18">Amino-acid biosynthesis; L-histidine biosynthesis; L-histidine from 5-phospho-alpha-D-ribose 1-diphosphate: step 1/9.</text>
</comment>
<keyword evidence="12 18" id="KW-0479">Metal-binding</keyword>
<dbReference type="HAMAP" id="MF_00079">
    <property type="entry name" value="HisG_Long"/>
    <property type="match status" value="1"/>
</dbReference>
<keyword evidence="14 18" id="KW-0067">ATP-binding</keyword>
<comment type="function">
    <text evidence="17 18">Catalyzes the condensation of ATP and 5-phosphoribose 1-diphosphate to form N'-(5'-phosphoribosyl)-ATP (PR-ATP). Has a crucial role in the pathway because the rate of histidine biosynthesis seems to be controlled primarily by regulation of HisG enzymatic activity.</text>
</comment>
<dbReference type="Pfam" id="PF01634">
    <property type="entry name" value="HisG"/>
    <property type="match status" value="1"/>
</dbReference>
<keyword evidence="22" id="KW-1185">Reference proteome</keyword>
<dbReference type="EC" id="2.4.2.17" evidence="6 18"/>
<dbReference type="PROSITE" id="PS01316">
    <property type="entry name" value="ATP_P_PHORIBOSYLTR"/>
    <property type="match status" value="1"/>
</dbReference>
<comment type="caution">
    <text evidence="21">The sequence shown here is derived from an EMBL/GenBank/DDBJ whole genome shotgun (WGS) entry which is preliminary data.</text>
</comment>
<dbReference type="InterPro" id="IPR018198">
    <property type="entry name" value="ATP_PRibTrfase_CS"/>
</dbReference>
<keyword evidence="10 18" id="KW-0328">Glycosyltransferase</keyword>
<evidence type="ECO:0000256" key="11">
    <source>
        <dbReference type="ARBA" id="ARBA00022679"/>
    </source>
</evidence>
<sequence>MSKPSPRQPVPGPGLVRLAIPNKGRIAGPINELIEKSGLHLAEGGSDRRLITRTRDPNVEILFARPIDIPEYVASGVADLGITGKDMVMERGSVVEEVLDLQTGKATLVVAVPEESDVETVADLAGAKVATEFPAITRAFFDRHNVAVTIVTVGGACEATPHLGIADAIVDLSSSGTTLRTNHLRVIDEVLTSTTVLVANPASLTAKREKIDELVLALESVIRAKGQCYLMMNVHRSALADVREVLPGLSGPTVMEVASDQNLVAVHAVVKEERVYQLINQVKRAGAKDILVMPIERIIR</sequence>
<evidence type="ECO:0000256" key="16">
    <source>
        <dbReference type="ARBA" id="ARBA00023102"/>
    </source>
</evidence>
<keyword evidence="15 18" id="KW-0460">Magnesium</keyword>
<comment type="subcellular location">
    <subcellularLocation>
        <location evidence="3 18">Cytoplasm</location>
    </subcellularLocation>
</comment>
<keyword evidence="11 18" id="KW-0808">Transferase</keyword>
<dbReference type="Gene3D" id="3.30.70.120">
    <property type="match status" value="1"/>
</dbReference>
<dbReference type="InterPro" id="IPR013115">
    <property type="entry name" value="HisG_C"/>
</dbReference>
<evidence type="ECO:0000256" key="3">
    <source>
        <dbReference type="ARBA" id="ARBA00004496"/>
    </source>
</evidence>
<comment type="activity regulation">
    <text evidence="18">Feedback inhibited by histidine.</text>
</comment>
<comment type="catalytic activity">
    <reaction evidence="1 18">
        <text>1-(5-phospho-beta-D-ribosyl)-ATP + diphosphate = 5-phospho-alpha-D-ribose 1-diphosphate + ATP</text>
        <dbReference type="Rhea" id="RHEA:18473"/>
        <dbReference type="ChEBI" id="CHEBI:30616"/>
        <dbReference type="ChEBI" id="CHEBI:33019"/>
        <dbReference type="ChEBI" id="CHEBI:58017"/>
        <dbReference type="ChEBI" id="CHEBI:73183"/>
        <dbReference type="EC" id="2.4.2.17"/>
    </reaction>
</comment>
<evidence type="ECO:0000256" key="6">
    <source>
        <dbReference type="ARBA" id="ARBA00011946"/>
    </source>
</evidence>
<dbReference type="FunFam" id="3.30.70.120:FF:000002">
    <property type="entry name" value="ATP phosphoribosyltransferase"/>
    <property type="match status" value="1"/>
</dbReference>
<evidence type="ECO:0000313" key="21">
    <source>
        <dbReference type="EMBL" id="MCT8337994.1"/>
    </source>
</evidence>
<dbReference type="GO" id="GO:0000105">
    <property type="term" value="P:L-histidine biosynthetic process"/>
    <property type="evidence" value="ECO:0007669"/>
    <property type="project" value="UniProtKB-UniRule"/>
</dbReference>
<keyword evidence="13 18" id="KW-0547">Nucleotide-binding</keyword>
<evidence type="ECO:0000256" key="14">
    <source>
        <dbReference type="ARBA" id="ARBA00022840"/>
    </source>
</evidence>
<feature type="domain" description="Histidine biosynthesis HisG C-terminal" evidence="20">
    <location>
        <begin position="224"/>
        <end position="297"/>
    </location>
</feature>
<protein>
    <recommendedName>
        <fullName evidence="7 18">ATP phosphoribosyltransferase</fullName>
        <shortName evidence="18">ATP-PRT</shortName>
        <shortName evidence="18">ATP-PRTase</shortName>
        <ecNumber evidence="6 18">2.4.2.17</ecNumber>
    </recommendedName>
</protein>
<dbReference type="EMBL" id="VHLL01000007">
    <property type="protein sequence ID" value="MCT8337994.1"/>
    <property type="molecule type" value="Genomic_DNA"/>
</dbReference>
<comment type="cofactor">
    <cofactor evidence="2 18">
        <name>Mg(2+)</name>
        <dbReference type="ChEBI" id="CHEBI:18420"/>
    </cofactor>
</comment>
<evidence type="ECO:0000256" key="8">
    <source>
        <dbReference type="ARBA" id="ARBA00022490"/>
    </source>
</evidence>
<evidence type="ECO:0000256" key="18">
    <source>
        <dbReference type="HAMAP-Rule" id="MF_00079"/>
    </source>
</evidence>
<dbReference type="AlphaFoldDB" id="A0A9E5DEQ7"/>
<dbReference type="NCBIfam" id="TIGR03455">
    <property type="entry name" value="HisG_C-term"/>
    <property type="match status" value="1"/>
</dbReference>
<evidence type="ECO:0000256" key="7">
    <source>
        <dbReference type="ARBA" id="ARBA00020998"/>
    </source>
</evidence>
<dbReference type="Gene3D" id="3.40.190.10">
    <property type="entry name" value="Periplasmic binding protein-like II"/>
    <property type="match status" value="2"/>
</dbReference>
<proteinExistence type="inferred from homology"/>